<dbReference type="Gene3D" id="1.10.8.10">
    <property type="entry name" value="DNA helicase RuvA subunit, C-terminal domain"/>
    <property type="match status" value="1"/>
</dbReference>
<dbReference type="AlphaFoldDB" id="S8AGF1"/>
<dbReference type="PANTHER" id="PTHR21494:SF0">
    <property type="entry name" value="ACTIVATING SIGNAL COINTEGRATOR 1 COMPLEX SUBUNIT 2"/>
    <property type="match status" value="1"/>
</dbReference>
<dbReference type="PANTHER" id="PTHR21494">
    <property type="entry name" value="ACTIVATING SIGNAL COINTEGRATOR 1 COMPLEX SUBUNIT 2 ASC-1 COMPLEX SUBUNIT P100"/>
    <property type="match status" value="1"/>
</dbReference>
<dbReference type="Pfam" id="PF02845">
    <property type="entry name" value="CUE"/>
    <property type="match status" value="1"/>
</dbReference>
<evidence type="ECO:0000313" key="3">
    <source>
        <dbReference type="EMBL" id="EPS40226.1"/>
    </source>
</evidence>
<feature type="compositionally biased region" description="Basic residues" evidence="1">
    <location>
        <begin position="659"/>
        <end position="668"/>
    </location>
</feature>
<accession>S8AGF1</accession>
<dbReference type="CDD" id="cd14279">
    <property type="entry name" value="CUE"/>
    <property type="match status" value="1"/>
</dbReference>
<evidence type="ECO:0000313" key="4">
    <source>
        <dbReference type="Proteomes" id="UP000015100"/>
    </source>
</evidence>
<evidence type="ECO:0000256" key="1">
    <source>
        <dbReference type="SAM" id="MobiDB-lite"/>
    </source>
</evidence>
<dbReference type="PROSITE" id="PS51140">
    <property type="entry name" value="CUE"/>
    <property type="match status" value="1"/>
</dbReference>
<dbReference type="SMART" id="SM00546">
    <property type="entry name" value="CUE"/>
    <property type="match status" value="1"/>
</dbReference>
<dbReference type="InterPro" id="IPR009060">
    <property type="entry name" value="UBA-like_sf"/>
</dbReference>
<reference evidence="3 4" key="1">
    <citation type="journal article" date="2013" name="PLoS Genet.">
        <title>Genomic mechanisms accounting for the adaptation to parasitism in nematode-trapping fungi.</title>
        <authorList>
            <person name="Meerupati T."/>
            <person name="Andersson K.M."/>
            <person name="Friman E."/>
            <person name="Kumar D."/>
            <person name="Tunlid A."/>
            <person name="Ahren D."/>
        </authorList>
    </citation>
    <scope>NUCLEOTIDE SEQUENCE [LARGE SCALE GENOMIC DNA]</scope>
    <source>
        <strain evidence="3 4">CBS 200.50</strain>
    </source>
</reference>
<dbReference type="HOGENOM" id="CLU_026590_0_0_1"/>
<organism evidence="3 4">
    <name type="scientific">Dactylellina haptotyla (strain CBS 200.50)</name>
    <name type="common">Nematode-trapping fungus</name>
    <name type="synonym">Monacrosporium haptotylum</name>
    <dbReference type="NCBI Taxonomy" id="1284197"/>
    <lineage>
        <taxon>Eukaryota</taxon>
        <taxon>Fungi</taxon>
        <taxon>Dikarya</taxon>
        <taxon>Ascomycota</taxon>
        <taxon>Pezizomycotina</taxon>
        <taxon>Orbiliomycetes</taxon>
        <taxon>Orbiliales</taxon>
        <taxon>Orbiliaceae</taxon>
        <taxon>Dactylellina</taxon>
    </lineage>
</organism>
<name>S8AGF1_DACHA</name>
<dbReference type="eggNOG" id="ENOG502RV3A">
    <property type="taxonomic scope" value="Eukaryota"/>
</dbReference>
<dbReference type="SUPFAM" id="SSF46934">
    <property type="entry name" value="UBA-like"/>
    <property type="match status" value="1"/>
</dbReference>
<keyword evidence="4" id="KW-1185">Reference proteome</keyword>
<dbReference type="OMA" id="KMSLVTQ"/>
<gene>
    <name evidence="3" type="ORF">H072_5956</name>
</gene>
<dbReference type="InterPro" id="IPR003892">
    <property type="entry name" value="CUE"/>
</dbReference>
<dbReference type="Proteomes" id="UP000015100">
    <property type="component" value="Unassembled WGS sequence"/>
</dbReference>
<evidence type="ECO:0000259" key="2">
    <source>
        <dbReference type="PROSITE" id="PS51140"/>
    </source>
</evidence>
<dbReference type="EMBL" id="AQGS01000433">
    <property type="protein sequence ID" value="EPS40226.1"/>
    <property type="molecule type" value="Genomic_DNA"/>
</dbReference>
<dbReference type="InterPro" id="IPR052586">
    <property type="entry name" value="ASCC2"/>
</dbReference>
<feature type="domain" description="CUE" evidence="2">
    <location>
        <begin position="344"/>
        <end position="387"/>
    </location>
</feature>
<dbReference type="OrthoDB" id="5577209at2759"/>
<feature type="region of interest" description="Disordered" evidence="1">
    <location>
        <begin position="574"/>
        <end position="668"/>
    </location>
</feature>
<sequence length="668" mass="73459">MGDGQVFFASVPPYKPRSKLPPAVVDRCLTLWSAGLHSLRQLPDTDFAKEVSTNKSLAKFIQSYILNDELSRTDPDDWLYPFSTSSNTQKEASKAKYIKHSVWACLKRAAKLLCADALIAGSQTIIKLAALFFPEGGARSLLRSLWADYESTIREAVKEQLKLISTTLGELSNGTTKPEEQHVALLQEFCYLVMALPEISDEVLSDETVFESLAGAYNSSQKKGSSPTLLEEMRRLPFTVIMAATQTDQKKYSQLIDFLFNFTSSADSESQKTYITAIVSETPLLERLAAIDAAAYKNRWKTILQKLAKFDKKPLSGTSKRIPRLPRRKARLKKPEDAITSLNTSAQRVAELKELFPHTDSSVLLAILESVNNDVEAATMALLDGSAPADDDYPPLIASNTQPPPAFAPRDIPDVVDELDELAVPTARLYMGKRGLESTADGMLADRGSAPSKEKILAALQSFDSDDDERDDTYDQEDIGGAVDNTVVDSEVNAVAVNAASEGDEKVLYKALVGDASVFLRDVKTRRSEARKQLKEATGMTDEAIEGWKIMLDRDGGKRLRQLEIKFSRENALGGGEQAAISRTAYRKGDEEDEEEGGQGGSRGPQRRFGGPNDRIIRGDQKAHAPVAGDGKAPWVGKKTTKARGEHSRKMQSAARDRQRTKKMAKGM</sequence>
<comment type="caution">
    <text evidence="3">The sequence shown here is derived from an EMBL/GenBank/DDBJ whole genome shotgun (WGS) entry which is preliminary data.</text>
</comment>
<protein>
    <recommendedName>
        <fullName evidence="2">CUE domain-containing protein</fullName>
    </recommendedName>
</protein>
<reference evidence="4" key="2">
    <citation type="submission" date="2013-04" db="EMBL/GenBank/DDBJ databases">
        <title>Genomic mechanisms accounting for the adaptation to parasitism in nematode-trapping fungi.</title>
        <authorList>
            <person name="Ahren D.G."/>
        </authorList>
    </citation>
    <scope>NUCLEOTIDE SEQUENCE [LARGE SCALE GENOMIC DNA]</scope>
    <source>
        <strain evidence="4">CBS 200.50</strain>
    </source>
</reference>
<proteinExistence type="predicted"/>
<dbReference type="GO" id="GO:0043130">
    <property type="term" value="F:ubiquitin binding"/>
    <property type="evidence" value="ECO:0007669"/>
    <property type="project" value="InterPro"/>
</dbReference>